<keyword evidence="6 8" id="KW-1133">Transmembrane helix</keyword>
<evidence type="ECO:0000256" key="5">
    <source>
        <dbReference type="ARBA" id="ARBA00022833"/>
    </source>
</evidence>
<feature type="transmembrane region" description="Helical" evidence="8">
    <location>
        <begin position="172"/>
        <end position="194"/>
    </location>
</feature>
<dbReference type="RefSeq" id="WP_101956485.1">
    <property type="nucleotide sequence ID" value="NZ_NMTS02000001.1"/>
</dbReference>
<evidence type="ECO:0000256" key="8">
    <source>
        <dbReference type="SAM" id="Phobius"/>
    </source>
</evidence>
<feature type="transmembrane region" description="Helical" evidence="8">
    <location>
        <begin position="40"/>
        <end position="61"/>
    </location>
</feature>
<feature type="transmembrane region" description="Helical" evidence="8">
    <location>
        <begin position="67"/>
        <end position="87"/>
    </location>
</feature>
<accession>A0A2J4JRL0</accession>
<comment type="subcellular location">
    <subcellularLocation>
        <location evidence="1">Cell membrane</location>
        <topology evidence="1">Multi-pass membrane protein</topology>
    </subcellularLocation>
</comment>
<evidence type="ECO:0000256" key="1">
    <source>
        <dbReference type="ARBA" id="ARBA00004651"/>
    </source>
</evidence>
<proteinExistence type="inferred from homology"/>
<sequence>MNQIVFTAWVLLFPAACTTLGAAGVFLLRRQSRPCTQRILCGMAAGIMLAASVWSLLLPAIQRGQTLPLPAWIPSAVGLVLGAVGLLQVEQFAGQLLAGGAGHGGRMVLAVTLHNLPEGMVAGLAAALALTGEPDAISGALALSLGIGLQNIPEGAAVSLPLAHNGRTRSQAFFAGAASGLVEPLGALLAFALAEWVSTALPWLLSAAAGCMVCVTAQEMIPQAVEGDEPVGVVSIVLGFALMMALDVAL</sequence>
<dbReference type="Proteomes" id="UP000221015">
    <property type="component" value="Unassembled WGS sequence"/>
</dbReference>
<keyword evidence="5" id="KW-0862">Zinc</keyword>
<dbReference type="PANTHER" id="PTHR11040:SF211">
    <property type="entry name" value="ZINC TRANSPORTER ZIP11"/>
    <property type="match status" value="1"/>
</dbReference>
<dbReference type="EMBL" id="NMTS02000001">
    <property type="protein sequence ID" value="PLK30505.1"/>
    <property type="molecule type" value="Genomic_DNA"/>
</dbReference>
<keyword evidence="7 8" id="KW-0472">Membrane</keyword>
<dbReference type="InterPro" id="IPR003689">
    <property type="entry name" value="ZIP"/>
</dbReference>
<evidence type="ECO:0000256" key="4">
    <source>
        <dbReference type="ARBA" id="ARBA00022692"/>
    </source>
</evidence>
<evidence type="ECO:0000313" key="10">
    <source>
        <dbReference type="Proteomes" id="UP000221015"/>
    </source>
</evidence>
<name>A0A2J4JRL0_9FIRM</name>
<evidence type="ECO:0000256" key="2">
    <source>
        <dbReference type="ARBA" id="ARBA00006939"/>
    </source>
</evidence>
<dbReference type="GO" id="GO:0005886">
    <property type="term" value="C:plasma membrane"/>
    <property type="evidence" value="ECO:0007669"/>
    <property type="project" value="UniProtKB-SubCell"/>
</dbReference>
<gene>
    <name evidence="9" type="ORF">CGS50_002485</name>
</gene>
<evidence type="ECO:0000313" key="9">
    <source>
        <dbReference type="EMBL" id="PLK30505.1"/>
    </source>
</evidence>
<dbReference type="AlphaFoldDB" id="A0A2J4JRL0"/>
<evidence type="ECO:0000256" key="3">
    <source>
        <dbReference type="ARBA" id="ARBA00022475"/>
    </source>
</evidence>
<comment type="caution">
    <text evidence="9">The sequence shown here is derived from an EMBL/GenBank/DDBJ whole genome shotgun (WGS) entry which is preliminary data.</text>
</comment>
<feature type="transmembrane region" description="Helical" evidence="8">
    <location>
        <begin position="200"/>
        <end position="218"/>
    </location>
</feature>
<feature type="transmembrane region" description="Helical" evidence="8">
    <location>
        <begin position="6"/>
        <end position="28"/>
    </location>
</feature>
<dbReference type="PANTHER" id="PTHR11040">
    <property type="entry name" value="ZINC/IRON TRANSPORTER"/>
    <property type="match status" value="1"/>
</dbReference>
<keyword evidence="3" id="KW-1003">Cell membrane</keyword>
<reference evidence="9 10" key="1">
    <citation type="journal article" date="2017" name="Front. Microbiol.">
        <title>New Insights into the Diversity of the Genus Faecalibacterium.</title>
        <authorList>
            <person name="Benevides L."/>
            <person name="Burman S."/>
            <person name="Martin R."/>
            <person name="Robert V."/>
            <person name="Thomas M."/>
            <person name="Miquel S."/>
            <person name="Chain F."/>
            <person name="Sokol H."/>
            <person name="Bermudez-Humaran L.G."/>
            <person name="Morrison M."/>
            <person name="Langella P."/>
            <person name="Azevedo V.A."/>
            <person name="Chatel J.M."/>
            <person name="Soares S."/>
        </authorList>
    </citation>
    <scope>NUCLEOTIDE SEQUENCE [LARGE SCALE GENOMIC DNA]</scope>
    <source>
        <strain evidence="9 10">CNCM I 4542</strain>
    </source>
</reference>
<dbReference type="Pfam" id="PF02535">
    <property type="entry name" value="Zip"/>
    <property type="match status" value="1"/>
</dbReference>
<evidence type="ECO:0000256" key="6">
    <source>
        <dbReference type="ARBA" id="ARBA00022989"/>
    </source>
</evidence>
<evidence type="ECO:0000256" key="7">
    <source>
        <dbReference type="ARBA" id="ARBA00023136"/>
    </source>
</evidence>
<protein>
    <submittedName>
        <fullName evidence="9">ZIP family metal transporter</fullName>
    </submittedName>
</protein>
<comment type="similarity">
    <text evidence="2">Belongs to the ZIP transporter (TC 2.A.5) family.</text>
</comment>
<keyword evidence="4 8" id="KW-0812">Transmembrane</keyword>
<organism evidence="9 10">
    <name type="scientific">Faecalibacterium prausnitzii</name>
    <dbReference type="NCBI Taxonomy" id="853"/>
    <lineage>
        <taxon>Bacteria</taxon>
        <taxon>Bacillati</taxon>
        <taxon>Bacillota</taxon>
        <taxon>Clostridia</taxon>
        <taxon>Eubacteriales</taxon>
        <taxon>Oscillospiraceae</taxon>
        <taxon>Faecalibacterium</taxon>
    </lineage>
</organism>
<feature type="transmembrane region" description="Helical" evidence="8">
    <location>
        <begin position="230"/>
        <end position="249"/>
    </location>
</feature>
<dbReference type="GO" id="GO:0005385">
    <property type="term" value="F:zinc ion transmembrane transporter activity"/>
    <property type="evidence" value="ECO:0007669"/>
    <property type="project" value="TreeGrafter"/>
</dbReference>